<evidence type="ECO:0000256" key="7">
    <source>
        <dbReference type="SAM" id="MobiDB-lite"/>
    </source>
</evidence>
<dbReference type="Gene3D" id="1.25.40.10">
    <property type="entry name" value="Tetratricopeptide repeat domain"/>
    <property type="match status" value="1"/>
</dbReference>
<dbReference type="InterPro" id="IPR019734">
    <property type="entry name" value="TPR_rpt"/>
</dbReference>
<evidence type="ECO:0000256" key="4">
    <source>
        <dbReference type="PROSITE-ProRule" id="PRU00339"/>
    </source>
</evidence>
<dbReference type="EMBL" id="JMFG01000007">
    <property type="protein sequence ID" value="KDA54508.1"/>
    <property type="molecule type" value="Genomic_DNA"/>
</dbReference>
<dbReference type="Pfam" id="PF00263">
    <property type="entry name" value="Secretin"/>
    <property type="match status" value="1"/>
</dbReference>
<dbReference type="PROSITE" id="PS51257">
    <property type="entry name" value="PROKAR_LIPOPROTEIN"/>
    <property type="match status" value="1"/>
</dbReference>
<reference evidence="10 11" key="1">
    <citation type="submission" date="2014-04" db="EMBL/GenBank/DDBJ databases">
        <title>The Genome Sequence of Thermoanaerobaculum aquaticum MP-01, The First Cultivated Group 23 Acidobacterium.</title>
        <authorList>
            <person name="Stamps B.W."/>
            <person name="Losey N.A."/>
            <person name="Lawson P.A."/>
            <person name="Stevenson B.S."/>
        </authorList>
    </citation>
    <scope>NUCLEOTIDE SEQUENCE [LARGE SCALE GENOMIC DNA]</scope>
    <source>
        <strain evidence="10 11">MP-01</strain>
    </source>
</reference>
<dbReference type="InterPro" id="IPR001775">
    <property type="entry name" value="GspD/PilQ"/>
</dbReference>
<dbReference type="OrthoDB" id="9775455at2"/>
<dbReference type="Gene3D" id="3.30.1370.120">
    <property type="match status" value="1"/>
</dbReference>
<feature type="domain" description="Type II/III secretion system secretin-like" evidence="8">
    <location>
        <begin position="367"/>
        <end position="536"/>
    </location>
</feature>
<evidence type="ECO:0000256" key="6">
    <source>
        <dbReference type="RuleBase" id="RU004004"/>
    </source>
</evidence>
<evidence type="ECO:0000259" key="8">
    <source>
        <dbReference type="Pfam" id="PF00263"/>
    </source>
</evidence>
<dbReference type="PROSITE" id="PS50005">
    <property type="entry name" value="TPR"/>
    <property type="match status" value="1"/>
</dbReference>
<dbReference type="PANTHER" id="PTHR30332:SF17">
    <property type="entry name" value="TYPE IV PILIATION SYSTEM PROTEIN DR_0774-RELATED"/>
    <property type="match status" value="1"/>
</dbReference>
<comment type="subcellular location">
    <subcellularLocation>
        <location evidence="6">Cell outer membrane</location>
    </subcellularLocation>
    <subcellularLocation>
        <location evidence="1">Membrane</location>
    </subcellularLocation>
</comment>
<dbReference type="PANTHER" id="PTHR30332">
    <property type="entry name" value="PROBABLE GENERAL SECRETION PATHWAY PROTEIN D"/>
    <property type="match status" value="1"/>
</dbReference>
<evidence type="ECO:0000313" key="11">
    <source>
        <dbReference type="Proteomes" id="UP000027284"/>
    </source>
</evidence>
<dbReference type="InterPro" id="IPR005644">
    <property type="entry name" value="NolW-like"/>
</dbReference>
<evidence type="ECO:0000313" key="10">
    <source>
        <dbReference type="EMBL" id="KDA54508.1"/>
    </source>
</evidence>
<comment type="caution">
    <text evidence="10">The sequence shown here is derived from an EMBL/GenBank/DDBJ whole genome shotgun (WGS) entry which is preliminary data.</text>
</comment>
<evidence type="ECO:0000256" key="5">
    <source>
        <dbReference type="RuleBase" id="RU004003"/>
    </source>
</evidence>
<dbReference type="PRINTS" id="PR00811">
    <property type="entry name" value="BCTERIALGSPD"/>
</dbReference>
<keyword evidence="2" id="KW-0732">Signal</keyword>
<dbReference type="AlphaFoldDB" id="A0A062XUJ5"/>
<dbReference type="InterPro" id="IPR050810">
    <property type="entry name" value="Bact_Secretion_Sys_Channel"/>
</dbReference>
<dbReference type="GO" id="GO:0009279">
    <property type="term" value="C:cell outer membrane"/>
    <property type="evidence" value="ECO:0007669"/>
    <property type="project" value="UniProtKB-SubCell"/>
</dbReference>
<dbReference type="SMART" id="SM00028">
    <property type="entry name" value="TPR"/>
    <property type="match status" value="2"/>
</dbReference>
<evidence type="ECO:0000256" key="1">
    <source>
        <dbReference type="ARBA" id="ARBA00004370"/>
    </source>
</evidence>
<feature type="repeat" description="TPR" evidence="4">
    <location>
        <begin position="67"/>
        <end position="100"/>
    </location>
</feature>
<sequence>MRRLSWIVVLTVILGSCATYRYSRQAEEAMTGDNWDAAVYYLLEALAADPGNIKLKMDLQRARTRAAEEHFRRGLGFKAAGELARARTELELAVQLDPTHQYAETELAKVRKDLEILAQEGGAAKLEQAKKAAREMKVKPPILTPETAEPMTLAFPNPVNVKDIYNAIAKAFGFNVLYDPRLKDTKLAIELKNVTAKQALDNVVQAAQHFYKVLDEKTIIVVEDTPQNRRDYEDLVVKTFFLSNAEVKDINNMIRTLIDARRVATNEQLNALVIRDTADKVAIAERLIAANDKSKAEVLVSVELLQVDSSKLRDIGASLSSYSYPITLDPSRITGSADEASIPLPRLDDITRSMWGVVVPNVTINLIKSAGQAETLAQPELRITEGEKGSVVIGDRVPIPTTTFNTSQTVGGNIVPITAFQYQDVGIKINVEPRVHHNNEITLKLEVEVSELGESVEVAQGQRQPKIGTRTIKSVIRLKDGETSLLAGLLRYSKRESKSGLPFLSDLPVIGGLFRSTQHDFKKTDLILTLTPHIIRNPDITEEDLAPLWVGTETRVSIFGTAPRVQGPAELGIFGPGRGQPLSLPAEQEGEGVPEEAPPLRFQEQEKPDKSSSLLLPSPGQAPSAEKGKEGGLAATAASADADSFGLSRISFYPQRLPVHVGAEAGVVVVLEAGVGGADAPLHLAYDPARLEVLRVEEGHVTTADGVKAVTVTHTPVLGWITLSYPGTATGTSTLCKLTVRPRTAGELPIIFAGPIGGITSQNATVVAVPQVLGSQP</sequence>
<comment type="similarity">
    <text evidence="5">Belongs to the bacterial secretin family.</text>
</comment>
<dbReference type="Proteomes" id="UP000027284">
    <property type="component" value="Unassembled WGS sequence"/>
</dbReference>
<protein>
    <submittedName>
        <fullName evidence="10">Uncharacterized protein</fullName>
    </submittedName>
</protein>
<keyword evidence="11" id="KW-1185">Reference proteome</keyword>
<dbReference type="SUPFAM" id="SSF48452">
    <property type="entry name" value="TPR-like"/>
    <property type="match status" value="1"/>
</dbReference>
<evidence type="ECO:0000256" key="3">
    <source>
        <dbReference type="ARBA" id="ARBA00023136"/>
    </source>
</evidence>
<dbReference type="GO" id="GO:0015627">
    <property type="term" value="C:type II protein secretion system complex"/>
    <property type="evidence" value="ECO:0007669"/>
    <property type="project" value="TreeGrafter"/>
</dbReference>
<keyword evidence="6" id="KW-0813">Transport</keyword>
<dbReference type="Pfam" id="PF03958">
    <property type="entry name" value="Secretin_N"/>
    <property type="match status" value="1"/>
</dbReference>
<organism evidence="10 11">
    <name type="scientific">Thermoanaerobaculum aquaticum</name>
    <dbReference type="NCBI Taxonomy" id="1312852"/>
    <lineage>
        <taxon>Bacteria</taxon>
        <taxon>Pseudomonadati</taxon>
        <taxon>Acidobacteriota</taxon>
        <taxon>Thermoanaerobaculia</taxon>
        <taxon>Thermoanaerobaculales</taxon>
        <taxon>Thermoanaerobaculaceae</taxon>
        <taxon>Thermoanaerobaculum</taxon>
    </lineage>
</organism>
<dbReference type="InterPro" id="IPR011990">
    <property type="entry name" value="TPR-like_helical_dom_sf"/>
</dbReference>
<dbReference type="InterPro" id="IPR004846">
    <property type="entry name" value="T2SS/T3SS_dom"/>
</dbReference>
<name>A0A062XUJ5_9BACT</name>
<accession>A0A062XUJ5</accession>
<feature type="region of interest" description="Disordered" evidence="7">
    <location>
        <begin position="569"/>
        <end position="635"/>
    </location>
</feature>
<feature type="domain" description="NolW-like" evidence="9">
    <location>
        <begin position="237"/>
        <end position="295"/>
    </location>
</feature>
<dbReference type="InterPro" id="IPR038591">
    <property type="entry name" value="NolW-like_sf"/>
</dbReference>
<keyword evidence="4" id="KW-0802">TPR repeat</keyword>
<dbReference type="RefSeq" id="WP_038047402.1">
    <property type="nucleotide sequence ID" value="NZ_JMFG01000007.1"/>
</dbReference>
<dbReference type="STRING" id="1312852.EG19_11085"/>
<dbReference type="GO" id="GO:0009306">
    <property type="term" value="P:protein secretion"/>
    <property type="evidence" value="ECO:0007669"/>
    <property type="project" value="InterPro"/>
</dbReference>
<proteinExistence type="inferred from homology"/>
<keyword evidence="3" id="KW-0472">Membrane</keyword>
<gene>
    <name evidence="10" type="ORF">EG19_11085</name>
</gene>
<evidence type="ECO:0000259" key="9">
    <source>
        <dbReference type="Pfam" id="PF03958"/>
    </source>
</evidence>
<evidence type="ECO:0000256" key="2">
    <source>
        <dbReference type="ARBA" id="ARBA00022729"/>
    </source>
</evidence>